<gene>
    <name evidence="3" type="ORF">Poly30_10540</name>
</gene>
<name>A0A518EN89_9BACT</name>
<evidence type="ECO:0000313" key="3">
    <source>
        <dbReference type="EMBL" id="QDV05556.1"/>
    </source>
</evidence>
<dbReference type="Proteomes" id="UP000320390">
    <property type="component" value="Chromosome"/>
</dbReference>
<feature type="coiled-coil region" evidence="1">
    <location>
        <begin position="53"/>
        <end position="80"/>
    </location>
</feature>
<keyword evidence="2" id="KW-0472">Membrane</keyword>
<feature type="transmembrane region" description="Helical" evidence="2">
    <location>
        <begin position="6"/>
        <end position="22"/>
    </location>
</feature>
<dbReference type="EMBL" id="CP036434">
    <property type="protein sequence ID" value="QDV05556.1"/>
    <property type="molecule type" value="Genomic_DNA"/>
</dbReference>
<keyword evidence="1" id="KW-0175">Coiled coil</keyword>
<dbReference type="AlphaFoldDB" id="A0A518EN89"/>
<accession>A0A518EN89</accession>
<proteinExistence type="predicted"/>
<evidence type="ECO:0000256" key="2">
    <source>
        <dbReference type="SAM" id="Phobius"/>
    </source>
</evidence>
<dbReference type="RefSeq" id="WP_145194957.1">
    <property type="nucleotide sequence ID" value="NZ_CP036434.1"/>
</dbReference>
<organism evidence="3 4">
    <name type="scientific">Saltatorellus ferox</name>
    <dbReference type="NCBI Taxonomy" id="2528018"/>
    <lineage>
        <taxon>Bacteria</taxon>
        <taxon>Pseudomonadati</taxon>
        <taxon>Planctomycetota</taxon>
        <taxon>Planctomycetia</taxon>
        <taxon>Planctomycetia incertae sedis</taxon>
        <taxon>Saltatorellus</taxon>
    </lineage>
</organism>
<sequence>MLRNLVLGSFAAIAAFWSYFFWDRSTDHLRQLSERDARIAVLETDMAVKDQTIEDQAQTITEQTEEIQRLELAKQLLRLDHRVASIRVVRQGPATDGSDGIETEVVFTELDDTGQPIGEGESMTIKGKRLYIDGLVIKFDDDYIEAGDALRGTSVCLFQGIFSEKVSPEDGIKIDSKVPHPLPFQGDKLPDPLYTQLFEKIWDYANDPEEARRLGVRAIQGEAPSIEARPGKTYRVELRQSGGVTIRTEE</sequence>
<evidence type="ECO:0000313" key="4">
    <source>
        <dbReference type="Proteomes" id="UP000320390"/>
    </source>
</evidence>
<keyword evidence="4" id="KW-1185">Reference proteome</keyword>
<reference evidence="3 4" key="1">
    <citation type="submission" date="2019-02" db="EMBL/GenBank/DDBJ databases">
        <title>Deep-cultivation of Planctomycetes and their phenomic and genomic characterization uncovers novel biology.</title>
        <authorList>
            <person name="Wiegand S."/>
            <person name="Jogler M."/>
            <person name="Boedeker C."/>
            <person name="Pinto D."/>
            <person name="Vollmers J."/>
            <person name="Rivas-Marin E."/>
            <person name="Kohn T."/>
            <person name="Peeters S.H."/>
            <person name="Heuer A."/>
            <person name="Rast P."/>
            <person name="Oberbeckmann S."/>
            <person name="Bunk B."/>
            <person name="Jeske O."/>
            <person name="Meyerdierks A."/>
            <person name="Storesund J.E."/>
            <person name="Kallscheuer N."/>
            <person name="Luecker S."/>
            <person name="Lage O.M."/>
            <person name="Pohl T."/>
            <person name="Merkel B.J."/>
            <person name="Hornburger P."/>
            <person name="Mueller R.-W."/>
            <person name="Bruemmer F."/>
            <person name="Labrenz M."/>
            <person name="Spormann A.M."/>
            <person name="Op den Camp H."/>
            <person name="Overmann J."/>
            <person name="Amann R."/>
            <person name="Jetten M.S.M."/>
            <person name="Mascher T."/>
            <person name="Medema M.H."/>
            <person name="Devos D.P."/>
            <person name="Kaster A.-K."/>
            <person name="Ovreas L."/>
            <person name="Rohde M."/>
            <person name="Galperin M.Y."/>
            <person name="Jogler C."/>
        </authorList>
    </citation>
    <scope>NUCLEOTIDE SEQUENCE [LARGE SCALE GENOMIC DNA]</scope>
    <source>
        <strain evidence="3 4">Poly30</strain>
    </source>
</reference>
<keyword evidence="2" id="KW-1133">Transmembrane helix</keyword>
<keyword evidence="2" id="KW-0812">Transmembrane</keyword>
<evidence type="ECO:0000256" key="1">
    <source>
        <dbReference type="SAM" id="Coils"/>
    </source>
</evidence>
<dbReference type="OrthoDB" id="259658at2"/>
<protein>
    <submittedName>
        <fullName evidence="3">Uncharacterized protein</fullName>
    </submittedName>
</protein>